<dbReference type="EMBL" id="JAJFAZ020000008">
    <property type="protein sequence ID" value="KAI5315488.1"/>
    <property type="molecule type" value="Genomic_DNA"/>
</dbReference>
<evidence type="ECO:0000313" key="2">
    <source>
        <dbReference type="Proteomes" id="UP001054821"/>
    </source>
</evidence>
<proteinExistence type="predicted"/>
<protein>
    <submittedName>
        <fullName evidence="1">Uncharacterized protein</fullName>
    </submittedName>
</protein>
<evidence type="ECO:0000313" key="1">
    <source>
        <dbReference type="EMBL" id="KAI5315488.1"/>
    </source>
</evidence>
<organism evidence="1 2">
    <name type="scientific">Prunus dulcis</name>
    <name type="common">Almond</name>
    <name type="synonym">Amygdalus dulcis</name>
    <dbReference type="NCBI Taxonomy" id="3755"/>
    <lineage>
        <taxon>Eukaryota</taxon>
        <taxon>Viridiplantae</taxon>
        <taxon>Streptophyta</taxon>
        <taxon>Embryophyta</taxon>
        <taxon>Tracheophyta</taxon>
        <taxon>Spermatophyta</taxon>
        <taxon>Magnoliopsida</taxon>
        <taxon>eudicotyledons</taxon>
        <taxon>Gunneridae</taxon>
        <taxon>Pentapetalae</taxon>
        <taxon>rosids</taxon>
        <taxon>fabids</taxon>
        <taxon>Rosales</taxon>
        <taxon>Rosaceae</taxon>
        <taxon>Amygdaloideae</taxon>
        <taxon>Amygdaleae</taxon>
        <taxon>Prunus</taxon>
    </lineage>
</organism>
<keyword evidence="2" id="KW-1185">Reference proteome</keyword>
<accession>A0AAD4YP43</accession>
<reference evidence="1 2" key="1">
    <citation type="journal article" date="2022" name="G3 (Bethesda)">
        <title>Whole-genome sequence and methylome profiling of the almond [Prunus dulcis (Mill.) D.A. Webb] cultivar 'Nonpareil'.</title>
        <authorList>
            <person name="D'Amico-Willman K.M."/>
            <person name="Ouma W.Z."/>
            <person name="Meulia T."/>
            <person name="Sideli G.M."/>
            <person name="Gradziel T.M."/>
            <person name="Fresnedo-Ramirez J."/>
        </authorList>
    </citation>
    <scope>NUCLEOTIDE SEQUENCE [LARGE SCALE GENOMIC DNA]</scope>
    <source>
        <strain evidence="1">Clone GOH B32 T37-40</strain>
    </source>
</reference>
<sequence length="107" mass="11893">MLIGRSGSGSGTLSELLVLAEKLLVFAEQLLILLDMLFDLLKRLFGVPLRLIQHLPVLLGKPLKLVAWGGWAFGEQLPQTPLHCLEHHFFAVSVCKNKTRINLSLPL</sequence>
<dbReference type="AlphaFoldDB" id="A0AAD4YP43"/>
<dbReference type="Proteomes" id="UP001054821">
    <property type="component" value="Chromosome 8"/>
</dbReference>
<gene>
    <name evidence="1" type="ORF">L3X38_044664</name>
</gene>
<comment type="caution">
    <text evidence="1">The sequence shown here is derived from an EMBL/GenBank/DDBJ whole genome shotgun (WGS) entry which is preliminary data.</text>
</comment>
<name>A0AAD4YP43_PRUDU</name>